<dbReference type="Proteomes" id="UP000017837">
    <property type="component" value="Unassembled WGS sequence"/>
</dbReference>
<dbReference type="InterPro" id="IPR016181">
    <property type="entry name" value="Acyl_CoA_acyltransferase"/>
</dbReference>
<dbReference type="EMBL" id="AWGB01000056">
    <property type="protein sequence ID" value="ESQ86417.1"/>
    <property type="molecule type" value="Genomic_DNA"/>
</dbReference>
<evidence type="ECO:0000313" key="5">
    <source>
        <dbReference type="Proteomes" id="UP000017837"/>
    </source>
</evidence>
<evidence type="ECO:0000313" key="4">
    <source>
        <dbReference type="EMBL" id="ESQ86417.1"/>
    </source>
</evidence>
<organism evidence="4 5">
    <name type="scientific">Asticcacaulis benevestitus DSM 16100 = ATCC BAA-896</name>
    <dbReference type="NCBI Taxonomy" id="1121022"/>
    <lineage>
        <taxon>Bacteria</taxon>
        <taxon>Pseudomonadati</taxon>
        <taxon>Pseudomonadota</taxon>
        <taxon>Alphaproteobacteria</taxon>
        <taxon>Caulobacterales</taxon>
        <taxon>Caulobacteraceae</taxon>
        <taxon>Asticcacaulis</taxon>
    </lineage>
</organism>
<dbReference type="Pfam" id="PF00583">
    <property type="entry name" value="Acetyltransf_1"/>
    <property type="match status" value="1"/>
</dbReference>
<dbReference type="PROSITE" id="PS51186">
    <property type="entry name" value="GNAT"/>
    <property type="match status" value="1"/>
</dbReference>
<reference evidence="4 5" key="1">
    <citation type="journal article" date="2014" name="Nature">
        <title>Sequential evolution of bacterial morphology by co-option of a developmental regulator.</title>
        <authorList>
            <person name="Jiang C."/>
            <person name="Brown P.J."/>
            <person name="Ducret A."/>
            <person name="Brun Y.V."/>
        </authorList>
    </citation>
    <scope>NUCLEOTIDE SEQUENCE [LARGE SCALE GENOMIC DNA]</scope>
    <source>
        <strain evidence="4 5">DSM 16100</strain>
    </source>
</reference>
<evidence type="ECO:0000259" key="3">
    <source>
        <dbReference type="PROSITE" id="PS51186"/>
    </source>
</evidence>
<keyword evidence="2" id="KW-0012">Acyltransferase</keyword>
<dbReference type="SUPFAM" id="SSF55729">
    <property type="entry name" value="Acyl-CoA N-acyltransferases (Nat)"/>
    <property type="match status" value="1"/>
</dbReference>
<dbReference type="RefSeq" id="WP_018083164.1">
    <property type="nucleotide sequence ID" value="NZ_AQWM01000025.1"/>
</dbReference>
<keyword evidence="1" id="KW-0808">Transferase</keyword>
<proteinExistence type="predicted"/>
<dbReference type="PATRIC" id="fig|1121022.4.peg.3783"/>
<dbReference type="PANTHER" id="PTHR43877">
    <property type="entry name" value="AMINOALKYLPHOSPHONATE N-ACETYLTRANSFERASE-RELATED-RELATED"/>
    <property type="match status" value="1"/>
</dbReference>
<dbReference type="PANTHER" id="PTHR43877:SF2">
    <property type="entry name" value="AMINOALKYLPHOSPHONATE N-ACETYLTRANSFERASE-RELATED"/>
    <property type="match status" value="1"/>
</dbReference>
<gene>
    <name evidence="4" type="ORF">ABENE_18490</name>
</gene>
<dbReference type="InterPro" id="IPR050832">
    <property type="entry name" value="Bact_Acetyltransf"/>
</dbReference>
<dbReference type="CDD" id="cd04301">
    <property type="entry name" value="NAT_SF"/>
    <property type="match status" value="1"/>
</dbReference>
<dbReference type="OrthoDB" id="9805924at2"/>
<comment type="caution">
    <text evidence="4">The sequence shown here is derived from an EMBL/GenBank/DDBJ whole genome shotgun (WGS) entry which is preliminary data.</text>
</comment>
<accession>V4NX85</accession>
<dbReference type="InterPro" id="IPR000182">
    <property type="entry name" value="GNAT_dom"/>
</dbReference>
<keyword evidence="5" id="KW-1185">Reference proteome</keyword>
<evidence type="ECO:0000256" key="2">
    <source>
        <dbReference type="ARBA" id="ARBA00023315"/>
    </source>
</evidence>
<dbReference type="STRING" id="1121022.GCA_000376105_03489"/>
<evidence type="ECO:0000256" key="1">
    <source>
        <dbReference type="ARBA" id="ARBA00022679"/>
    </source>
</evidence>
<name>V4NX85_9CAUL</name>
<sequence length="153" mass="17482">MTETYIVRPIRPEDYQNWRPLWDAYNAFYGRKDGTALPESVTDMTWARFFDAAEPVHALVCLSGSEMVGLAHYLFHRSTSAIEPSCYLQDLFTVPAWRGQGIARRLISAVSEAAQAAGTARLYWHTHMNNRTAQKLYDKVAERSGFIVYRKTS</sequence>
<protein>
    <recommendedName>
        <fullName evidence="3">N-acetyltransferase domain-containing protein</fullName>
    </recommendedName>
</protein>
<feature type="domain" description="N-acetyltransferase" evidence="3">
    <location>
        <begin position="5"/>
        <end position="153"/>
    </location>
</feature>
<dbReference type="AlphaFoldDB" id="V4NX85"/>
<dbReference type="Gene3D" id="3.40.630.30">
    <property type="match status" value="1"/>
</dbReference>
<dbReference type="eggNOG" id="COG0456">
    <property type="taxonomic scope" value="Bacteria"/>
</dbReference>
<dbReference type="GO" id="GO:0016747">
    <property type="term" value="F:acyltransferase activity, transferring groups other than amino-acyl groups"/>
    <property type="evidence" value="ECO:0007669"/>
    <property type="project" value="InterPro"/>
</dbReference>